<dbReference type="Pfam" id="PF23259">
    <property type="entry name" value="CHX17_C"/>
    <property type="match status" value="1"/>
</dbReference>
<evidence type="ECO:0000256" key="8">
    <source>
        <dbReference type="ARBA" id="ARBA00023136"/>
    </source>
</evidence>
<proteinExistence type="inferred from homology"/>
<organism evidence="14 15">
    <name type="scientific">Gossypium australe</name>
    <dbReference type="NCBI Taxonomy" id="47621"/>
    <lineage>
        <taxon>Eukaryota</taxon>
        <taxon>Viridiplantae</taxon>
        <taxon>Streptophyta</taxon>
        <taxon>Embryophyta</taxon>
        <taxon>Tracheophyta</taxon>
        <taxon>Spermatophyta</taxon>
        <taxon>Magnoliopsida</taxon>
        <taxon>eudicotyledons</taxon>
        <taxon>Gunneridae</taxon>
        <taxon>Pentapetalae</taxon>
        <taxon>rosids</taxon>
        <taxon>malvids</taxon>
        <taxon>Malvales</taxon>
        <taxon>Malvaceae</taxon>
        <taxon>Malvoideae</taxon>
        <taxon>Gossypium</taxon>
    </lineage>
</organism>
<evidence type="ECO:0000313" key="15">
    <source>
        <dbReference type="Proteomes" id="UP000325315"/>
    </source>
</evidence>
<feature type="transmembrane region" description="Helical" evidence="10">
    <location>
        <begin position="150"/>
        <end position="171"/>
    </location>
</feature>
<keyword evidence="5" id="KW-0630">Potassium</keyword>
<evidence type="ECO:0000256" key="4">
    <source>
        <dbReference type="ARBA" id="ARBA00022692"/>
    </source>
</evidence>
<evidence type="ECO:0000256" key="2">
    <source>
        <dbReference type="ARBA" id="ARBA00022448"/>
    </source>
</evidence>
<protein>
    <submittedName>
        <fullName evidence="14">Cation/H(+) antiporter 2-like</fullName>
    </submittedName>
</protein>
<gene>
    <name evidence="14" type="ORF">EPI10_026220</name>
</gene>
<dbReference type="AlphaFoldDB" id="A0A5B6W4D9"/>
<evidence type="ECO:0000259" key="11">
    <source>
        <dbReference type="Pfam" id="PF00999"/>
    </source>
</evidence>
<dbReference type="PANTHER" id="PTHR32468">
    <property type="entry name" value="CATION/H + ANTIPORTER"/>
    <property type="match status" value="1"/>
</dbReference>
<dbReference type="Pfam" id="PF00999">
    <property type="entry name" value="Na_H_Exchanger"/>
    <property type="match status" value="1"/>
</dbReference>
<dbReference type="GO" id="GO:0016020">
    <property type="term" value="C:membrane"/>
    <property type="evidence" value="ECO:0007669"/>
    <property type="project" value="UniProtKB-SubCell"/>
</dbReference>
<feature type="transmembrane region" description="Helical" evidence="10">
    <location>
        <begin position="251"/>
        <end position="280"/>
    </location>
</feature>
<keyword evidence="6 10" id="KW-1133">Transmembrane helix</keyword>
<dbReference type="GO" id="GO:0006813">
    <property type="term" value="P:potassium ion transport"/>
    <property type="evidence" value="ECO:0007669"/>
    <property type="project" value="UniProtKB-KW"/>
</dbReference>
<evidence type="ECO:0000256" key="9">
    <source>
        <dbReference type="ARBA" id="ARBA00038341"/>
    </source>
</evidence>
<comment type="caution">
    <text evidence="14">The sequence shown here is derived from an EMBL/GenBank/DDBJ whole genome shotgun (WGS) entry which is preliminary data.</text>
</comment>
<dbReference type="InterPro" id="IPR057290">
    <property type="entry name" value="CHX17_C"/>
</dbReference>
<feature type="transmembrane region" description="Helical" evidence="10">
    <location>
        <begin position="211"/>
        <end position="231"/>
    </location>
</feature>
<dbReference type="GO" id="GO:0012505">
    <property type="term" value="C:endomembrane system"/>
    <property type="evidence" value="ECO:0007669"/>
    <property type="project" value="TreeGrafter"/>
</dbReference>
<comment type="similarity">
    <text evidence="9">Belongs to the monovalent cation:proton antiporter 2 (CPA2) transporter (TC 2.A.37) family. CHX (TC 2.A.37.4) subfamily.</text>
</comment>
<evidence type="ECO:0000256" key="3">
    <source>
        <dbReference type="ARBA" id="ARBA00022538"/>
    </source>
</evidence>
<dbReference type="GO" id="GO:0015297">
    <property type="term" value="F:antiporter activity"/>
    <property type="evidence" value="ECO:0007669"/>
    <property type="project" value="InterPro"/>
</dbReference>
<dbReference type="InterPro" id="IPR057291">
    <property type="entry name" value="CHX17_2nd"/>
</dbReference>
<feature type="transmembrane region" description="Helical" evidence="10">
    <location>
        <begin position="326"/>
        <end position="352"/>
    </location>
</feature>
<feature type="domain" description="Cation/H(+) antiporter C-terminal" evidence="13">
    <location>
        <begin position="611"/>
        <end position="773"/>
    </location>
</feature>
<dbReference type="Pfam" id="PF23256">
    <property type="entry name" value="CHX17_2nd"/>
    <property type="match status" value="1"/>
</dbReference>
<dbReference type="GO" id="GO:0006885">
    <property type="term" value="P:regulation of pH"/>
    <property type="evidence" value="ECO:0007669"/>
    <property type="project" value="TreeGrafter"/>
</dbReference>
<feature type="transmembrane region" description="Helical" evidence="10">
    <location>
        <begin position="183"/>
        <end position="204"/>
    </location>
</feature>
<feature type="domain" description="Cation/H+ exchanger transmembrane" evidence="11">
    <location>
        <begin position="34"/>
        <end position="410"/>
    </location>
</feature>
<dbReference type="InterPro" id="IPR006153">
    <property type="entry name" value="Cation/H_exchanger_TM"/>
</dbReference>
<keyword evidence="2" id="KW-0813">Transport</keyword>
<name>A0A5B6W4D9_9ROSI</name>
<feature type="transmembrane region" description="Helical" evidence="10">
    <location>
        <begin position="394"/>
        <end position="414"/>
    </location>
</feature>
<reference evidence="15" key="1">
    <citation type="journal article" date="2019" name="Plant Biotechnol. J.">
        <title>Genome sequencing of the Australian wild diploid species Gossypium australe highlights disease resistance and delayed gland morphogenesis.</title>
        <authorList>
            <person name="Cai Y."/>
            <person name="Cai X."/>
            <person name="Wang Q."/>
            <person name="Wang P."/>
            <person name="Zhang Y."/>
            <person name="Cai C."/>
            <person name="Xu Y."/>
            <person name="Wang K."/>
            <person name="Zhou Z."/>
            <person name="Wang C."/>
            <person name="Geng S."/>
            <person name="Li B."/>
            <person name="Dong Q."/>
            <person name="Hou Y."/>
            <person name="Wang H."/>
            <person name="Ai P."/>
            <person name="Liu Z."/>
            <person name="Yi F."/>
            <person name="Sun M."/>
            <person name="An G."/>
            <person name="Cheng J."/>
            <person name="Zhang Y."/>
            <person name="Shi Q."/>
            <person name="Xie Y."/>
            <person name="Shi X."/>
            <person name="Chang Y."/>
            <person name="Huang F."/>
            <person name="Chen Y."/>
            <person name="Hong S."/>
            <person name="Mi L."/>
            <person name="Sun Q."/>
            <person name="Zhang L."/>
            <person name="Zhou B."/>
            <person name="Peng R."/>
            <person name="Zhang X."/>
            <person name="Liu F."/>
        </authorList>
    </citation>
    <scope>NUCLEOTIDE SEQUENCE [LARGE SCALE GENOMIC DNA]</scope>
    <source>
        <strain evidence="15">cv. PA1801</strain>
    </source>
</reference>
<evidence type="ECO:0000313" key="14">
    <source>
        <dbReference type="EMBL" id="KAA3476115.1"/>
    </source>
</evidence>
<dbReference type="Gene3D" id="1.20.1530.20">
    <property type="match status" value="1"/>
</dbReference>
<evidence type="ECO:0000259" key="12">
    <source>
        <dbReference type="Pfam" id="PF23256"/>
    </source>
</evidence>
<dbReference type="EMBL" id="SMMG02000005">
    <property type="protein sequence ID" value="KAA3476115.1"/>
    <property type="molecule type" value="Genomic_DNA"/>
</dbReference>
<keyword evidence="8 10" id="KW-0472">Membrane</keyword>
<evidence type="ECO:0000256" key="7">
    <source>
        <dbReference type="ARBA" id="ARBA00023065"/>
    </source>
</evidence>
<dbReference type="GO" id="GO:1902600">
    <property type="term" value="P:proton transmembrane transport"/>
    <property type="evidence" value="ECO:0007669"/>
    <property type="project" value="InterPro"/>
</dbReference>
<dbReference type="InterPro" id="IPR050794">
    <property type="entry name" value="CPA2_transporter"/>
</dbReference>
<keyword evidence="3" id="KW-0633">Potassium transport</keyword>
<comment type="subcellular location">
    <subcellularLocation>
        <location evidence="1">Membrane</location>
        <topology evidence="1">Multi-pass membrane protein</topology>
    </subcellularLocation>
</comment>
<feature type="transmembrane region" description="Helical" evidence="10">
    <location>
        <begin position="112"/>
        <end position="138"/>
    </location>
</feature>
<evidence type="ECO:0000256" key="10">
    <source>
        <dbReference type="SAM" id="Phobius"/>
    </source>
</evidence>
<keyword evidence="4 10" id="KW-0812">Transmembrane</keyword>
<evidence type="ECO:0000256" key="1">
    <source>
        <dbReference type="ARBA" id="ARBA00004141"/>
    </source>
</evidence>
<keyword evidence="7" id="KW-0406">Ion transport</keyword>
<feature type="domain" description="Cation/H(+) antiporter central" evidence="12">
    <location>
        <begin position="466"/>
        <end position="601"/>
    </location>
</feature>
<accession>A0A5B6W4D9</accession>
<evidence type="ECO:0000256" key="5">
    <source>
        <dbReference type="ARBA" id="ARBA00022958"/>
    </source>
</evidence>
<dbReference type="PANTHER" id="PTHR32468:SF18">
    <property type="entry name" value="CATION_H(+) ANTIPORTER 1"/>
    <property type="match status" value="1"/>
</dbReference>
<feature type="transmembrane region" description="Helical" evidence="10">
    <location>
        <begin position="21"/>
        <end position="39"/>
    </location>
</feature>
<evidence type="ECO:0000259" key="13">
    <source>
        <dbReference type="Pfam" id="PF23259"/>
    </source>
</evidence>
<dbReference type="Proteomes" id="UP000325315">
    <property type="component" value="Unassembled WGS sequence"/>
</dbReference>
<evidence type="ECO:0000256" key="6">
    <source>
        <dbReference type="ARBA" id="ARBA00022989"/>
    </source>
</evidence>
<feature type="transmembrane region" description="Helical" evidence="10">
    <location>
        <begin position="292"/>
        <end position="314"/>
    </location>
</feature>
<feature type="transmembrane region" description="Helical" evidence="10">
    <location>
        <begin position="81"/>
        <end position="100"/>
    </location>
</feature>
<sequence length="787" mass="87651">MENMEAAEKATCRSVDHFNPLITTIFQVSCILVISHMFHILLKPLGQPGPFAQLLAGVVVGPTLLSRIRRVEDFFIQASSAEYYMFFSFLCRMLFMFSIGLETDIPYLKRNIRVVSIVAGGGIILASICAAPLLWLLIKVFTVTKSRFPFYLLIFTVLANSASPVVIRMIAESKFDNADLGRLAIYSSLISEMSCVAFVATLTACSSTIRLVGAIIATLVTVLLIFLNNYLPFFFNKRNRHNRFLTNSELFLIIFILLAISLLVESAGYTAITCCFLAGLMFPREGKTCRTLLHKLTYAVNTFVLPVYFGYTGFQFNISKIFNKLTLILTVLIILLSAGTKIVATLAACYYLKIPRNESLILSFLLNMKGNYDLIIINSPPVPKMLWENDIHDLFLSVVVLKTLILAPVVAIWLNRGEFCAHYPTTLEILNPESELRMLACAYIPRHVSGYLSLISALSGCPNATLIPYVAHLVELPKKKKSKLMYHQLEDGDQYSDEEEYGGNDVVQITNALDSFISETKIPVHEAKIVSSFLTINQDVCNGAVDLRVSIIFLPFHKHQRVDGKMENSMEGIRTINQKVIRHAPCSVGIFLDRGQTGFQQPHGSLSVQNIATFFFGGPDDREALACSKRILMHSQVSLTVFRFIQANSSIQNSWISDASHKGEEVVMAISSIGTENEMDNVFVDTFYNRYVAQGKASLIEKYVSDGAETLVALREILDNRYSLVIVGKGGRENSSLTIGMSDWEECPELGLVGDLLASSEMNFNGSLLVINTGTPRMMRPSSLQRQ</sequence>
<dbReference type="OrthoDB" id="671744at2759"/>
<keyword evidence="15" id="KW-1185">Reference proteome</keyword>
<dbReference type="InterPro" id="IPR038770">
    <property type="entry name" value="Na+/solute_symporter_sf"/>
</dbReference>